<sequence>MASWERQACKRKTLSACAITSLVLLVELLIFVVIYQSVSWQDIVGEDLTYDLNDDMYDDCRSKAVVVTDKAIMQTWDTSTNFSQAWSNAEQNAEEPIHNYMEKHHSVALYMYTNVMLQPVKRDLDTAERTGNQLKETLKSRSLYFSLSEAIQILKHSQVTCLSTNYRIEALLNVNISNKLIRFSTFIIGSDGWNFTRNASCFEVYTCFGADITYYSALKQNNQVLIPPYEVFKVTDIETEAQRCKVIYRLKSNLNCQSNCGLIFLKTL</sequence>
<evidence type="ECO:0000256" key="1">
    <source>
        <dbReference type="ARBA" id="ARBA00009558"/>
    </source>
</evidence>
<evidence type="ECO:0000313" key="9">
    <source>
        <dbReference type="Ensembl" id="ENSDLAP00005039982.1"/>
    </source>
</evidence>
<dbReference type="GeneTree" id="ENSGT00930000152222"/>
<keyword evidence="4" id="KW-0548">Nucleotidyltransferase</keyword>
<evidence type="ECO:0000256" key="7">
    <source>
        <dbReference type="RuleBase" id="RU361228"/>
    </source>
</evidence>
<dbReference type="Pfam" id="PF01129">
    <property type="entry name" value="ART"/>
    <property type="match status" value="1"/>
</dbReference>
<comment type="similarity">
    <text evidence="1 7">Belongs to the Arg-specific ADP-ribosyltransferase family.</text>
</comment>
<dbReference type="Proteomes" id="UP000694389">
    <property type="component" value="Unassembled WGS sequence"/>
</dbReference>
<keyword evidence="8" id="KW-0472">Membrane</keyword>
<reference evidence="9" key="2">
    <citation type="submission" date="2025-09" db="UniProtKB">
        <authorList>
            <consortium name="Ensembl"/>
        </authorList>
    </citation>
    <scope>IDENTIFICATION</scope>
</reference>
<evidence type="ECO:0000256" key="4">
    <source>
        <dbReference type="ARBA" id="ARBA00022695"/>
    </source>
</evidence>
<keyword evidence="8" id="KW-0812">Transmembrane</keyword>
<dbReference type="PANTHER" id="PTHR10339:SF27">
    <property type="entry name" value="NAD(P)(+)--ARGININE ADP-RIBOSYLTRANSFERASE"/>
    <property type="match status" value="1"/>
</dbReference>
<dbReference type="GO" id="GO:0106274">
    <property type="term" value="F:NAD+-protein-arginine ADP-ribosyltransferase activity"/>
    <property type="evidence" value="ECO:0007669"/>
    <property type="project" value="UniProtKB-EC"/>
</dbReference>
<keyword evidence="7" id="KW-0520">NAD</keyword>
<dbReference type="PANTHER" id="PTHR10339">
    <property type="entry name" value="ADP-RIBOSYLTRANSFERASE"/>
    <property type="match status" value="1"/>
</dbReference>
<comment type="catalytic activity">
    <reaction evidence="6 7">
        <text>L-arginyl-[protein] + NAD(+) = N(omega)-(ADP-D-ribosyl)-L-arginyl-[protein] + nicotinamide + H(+)</text>
        <dbReference type="Rhea" id="RHEA:19149"/>
        <dbReference type="Rhea" id="RHEA-COMP:10532"/>
        <dbReference type="Rhea" id="RHEA-COMP:15087"/>
        <dbReference type="ChEBI" id="CHEBI:15378"/>
        <dbReference type="ChEBI" id="CHEBI:17154"/>
        <dbReference type="ChEBI" id="CHEBI:29965"/>
        <dbReference type="ChEBI" id="CHEBI:57540"/>
        <dbReference type="ChEBI" id="CHEBI:142554"/>
        <dbReference type="EC" id="2.4.2.31"/>
    </reaction>
</comment>
<keyword evidence="5 7" id="KW-0521">NADP</keyword>
<protein>
    <recommendedName>
        <fullName evidence="7">NAD(P)(+)--arginine ADP-ribosyltransferase</fullName>
        <ecNumber evidence="7">2.4.2.31</ecNumber>
    </recommendedName>
    <alternativeName>
        <fullName evidence="7">Mono(ADP-ribosyl)transferase</fullName>
    </alternativeName>
</protein>
<dbReference type="SUPFAM" id="SSF56399">
    <property type="entry name" value="ADP-ribosylation"/>
    <property type="match status" value="1"/>
</dbReference>
<organism evidence="9 10">
    <name type="scientific">Dicentrarchus labrax</name>
    <name type="common">European seabass</name>
    <name type="synonym">Morone labrax</name>
    <dbReference type="NCBI Taxonomy" id="13489"/>
    <lineage>
        <taxon>Eukaryota</taxon>
        <taxon>Metazoa</taxon>
        <taxon>Chordata</taxon>
        <taxon>Craniata</taxon>
        <taxon>Vertebrata</taxon>
        <taxon>Euteleostomi</taxon>
        <taxon>Actinopterygii</taxon>
        <taxon>Neopterygii</taxon>
        <taxon>Teleostei</taxon>
        <taxon>Neoteleostei</taxon>
        <taxon>Acanthomorphata</taxon>
        <taxon>Eupercaria</taxon>
        <taxon>Moronidae</taxon>
        <taxon>Dicentrarchus</taxon>
    </lineage>
</organism>
<keyword evidence="2 7" id="KW-0328">Glycosyltransferase</keyword>
<keyword evidence="8" id="KW-1133">Transmembrane helix</keyword>
<gene>
    <name evidence="9" type="primary">LOC127355120</name>
</gene>
<evidence type="ECO:0000313" key="10">
    <source>
        <dbReference type="Proteomes" id="UP000694389"/>
    </source>
</evidence>
<dbReference type="GO" id="GO:0003950">
    <property type="term" value="F:NAD+ poly-ADP-ribosyltransferase activity"/>
    <property type="evidence" value="ECO:0007669"/>
    <property type="project" value="TreeGrafter"/>
</dbReference>
<dbReference type="Gene3D" id="3.90.176.10">
    <property type="entry name" value="Toxin ADP-ribosyltransferase, Chain A, domain 1"/>
    <property type="match status" value="1"/>
</dbReference>
<dbReference type="AlphaFoldDB" id="A0A8C4NQJ0"/>
<dbReference type="GO" id="GO:0016779">
    <property type="term" value="F:nucleotidyltransferase activity"/>
    <property type="evidence" value="ECO:0007669"/>
    <property type="project" value="UniProtKB-KW"/>
</dbReference>
<dbReference type="PRINTS" id="PR00970">
    <property type="entry name" value="RIBTRNSFRASE"/>
</dbReference>
<dbReference type="InterPro" id="IPR000768">
    <property type="entry name" value="ART"/>
</dbReference>
<accession>A0A8C4NQJ0</accession>
<feature type="transmembrane region" description="Helical" evidence="8">
    <location>
        <begin position="12"/>
        <end position="35"/>
    </location>
</feature>
<evidence type="ECO:0000256" key="2">
    <source>
        <dbReference type="ARBA" id="ARBA00022676"/>
    </source>
</evidence>
<dbReference type="EC" id="2.4.2.31" evidence="7"/>
<dbReference type="Ensembl" id="ENSDLAT00005042683.2">
    <property type="protein sequence ID" value="ENSDLAP00005039982.1"/>
    <property type="gene ID" value="ENSDLAG00005017845.2"/>
</dbReference>
<evidence type="ECO:0000256" key="5">
    <source>
        <dbReference type="ARBA" id="ARBA00022857"/>
    </source>
</evidence>
<dbReference type="PROSITE" id="PS51996">
    <property type="entry name" value="TR_MART"/>
    <property type="match status" value="1"/>
</dbReference>
<keyword evidence="3 7" id="KW-0808">Transferase</keyword>
<dbReference type="InterPro" id="IPR050999">
    <property type="entry name" value="ADP-ribosyltransferase_ARG"/>
</dbReference>
<evidence type="ECO:0000256" key="6">
    <source>
        <dbReference type="ARBA" id="ARBA00047597"/>
    </source>
</evidence>
<keyword evidence="10" id="KW-1185">Reference proteome</keyword>
<evidence type="ECO:0000256" key="3">
    <source>
        <dbReference type="ARBA" id="ARBA00022679"/>
    </source>
</evidence>
<name>A0A8C4NQJ0_DICLA</name>
<evidence type="ECO:0000256" key="8">
    <source>
        <dbReference type="SAM" id="Phobius"/>
    </source>
</evidence>
<proteinExistence type="inferred from homology"/>
<reference evidence="9" key="1">
    <citation type="submission" date="2025-08" db="UniProtKB">
        <authorList>
            <consortium name="Ensembl"/>
        </authorList>
    </citation>
    <scope>IDENTIFICATION</scope>
</reference>